<dbReference type="AlphaFoldDB" id="A0A7G7VHM2"/>
<dbReference type="PANTHER" id="PTHR24567:SF26">
    <property type="entry name" value="REGULATORY PROTEIN YEIL"/>
    <property type="match status" value="1"/>
</dbReference>
<protein>
    <submittedName>
        <fullName evidence="6">Crp/Fnr family transcriptional regulator</fullName>
    </submittedName>
</protein>
<dbReference type="PANTHER" id="PTHR24567">
    <property type="entry name" value="CRP FAMILY TRANSCRIPTIONAL REGULATORY PROTEIN"/>
    <property type="match status" value="1"/>
</dbReference>
<keyword evidence="1" id="KW-0805">Transcription regulation</keyword>
<dbReference type="RefSeq" id="WP_009439826.1">
    <property type="nucleotide sequence ID" value="NZ_CP060204.1"/>
</dbReference>
<evidence type="ECO:0000256" key="3">
    <source>
        <dbReference type="ARBA" id="ARBA00023163"/>
    </source>
</evidence>
<gene>
    <name evidence="6" type="ORF">H1B31_06855</name>
</gene>
<keyword evidence="3" id="KW-0804">Transcription</keyword>
<evidence type="ECO:0000313" key="6">
    <source>
        <dbReference type="EMBL" id="QNH53615.1"/>
    </source>
</evidence>
<keyword evidence="2" id="KW-0238">DNA-binding</keyword>
<dbReference type="InterPro" id="IPR050397">
    <property type="entry name" value="Env_Response_Regulators"/>
</dbReference>
<feature type="domain" description="Cyclic nucleotide-binding" evidence="4">
    <location>
        <begin position="20"/>
        <end position="142"/>
    </location>
</feature>
<dbReference type="Proteomes" id="UP000515480">
    <property type="component" value="Chromosome"/>
</dbReference>
<dbReference type="KEGG" id="stim:H1B31_06855"/>
<evidence type="ECO:0000259" key="4">
    <source>
        <dbReference type="PROSITE" id="PS50042"/>
    </source>
</evidence>
<dbReference type="InterPro" id="IPR036388">
    <property type="entry name" value="WH-like_DNA-bd_sf"/>
</dbReference>
<dbReference type="SMART" id="SM00419">
    <property type="entry name" value="HTH_CRP"/>
    <property type="match status" value="1"/>
</dbReference>
<dbReference type="PROSITE" id="PS50042">
    <property type="entry name" value="CNMP_BINDING_3"/>
    <property type="match status" value="1"/>
</dbReference>
<dbReference type="CDD" id="cd00038">
    <property type="entry name" value="CAP_ED"/>
    <property type="match status" value="1"/>
</dbReference>
<evidence type="ECO:0000259" key="5">
    <source>
        <dbReference type="PROSITE" id="PS51063"/>
    </source>
</evidence>
<evidence type="ECO:0000256" key="2">
    <source>
        <dbReference type="ARBA" id="ARBA00023125"/>
    </source>
</evidence>
<dbReference type="EMBL" id="CP060204">
    <property type="protein sequence ID" value="QNH53615.1"/>
    <property type="molecule type" value="Genomic_DNA"/>
</dbReference>
<dbReference type="Gene3D" id="1.10.10.10">
    <property type="entry name" value="Winged helix-like DNA-binding domain superfamily/Winged helix DNA-binding domain"/>
    <property type="match status" value="1"/>
</dbReference>
<name>A0A7G7VHM2_9FIRM</name>
<proteinExistence type="predicted"/>
<evidence type="ECO:0000256" key="1">
    <source>
        <dbReference type="ARBA" id="ARBA00023015"/>
    </source>
</evidence>
<dbReference type="InterPro" id="IPR018490">
    <property type="entry name" value="cNMP-bd_dom_sf"/>
</dbReference>
<evidence type="ECO:0000313" key="7">
    <source>
        <dbReference type="Proteomes" id="UP000515480"/>
    </source>
</evidence>
<reference evidence="6 7" key="1">
    <citation type="submission" date="2020-07" db="EMBL/GenBank/DDBJ databases">
        <title>Complete genome and description of Selenomonas timonensis sp. nov., a new bacterium isolated from a gingivitis subject.</title>
        <authorList>
            <person name="Antezack A."/>
        </authorList>
    </citation>
    <scope>NUCLEOTIDE SEQUENCE [LARGE SCALE GENOMIC DNA]</scope>
    <source>
        <strain evidence="6 7">Marseille-Q3039</strain>
    </source>
</reference>
<dbReference type="InterPro" id="IPR014710">
    <property type="entry name" value="RmlC-like_jellyroll"/>
</dbReference>
<dbReference type="GO" id="GO:0003677">
    <property type="term" value="F:DNA binding"/>
    <property type="evidence" value="ECO:0007669"/>
    <property type="project" value="UniProtKB-KW"/>
</dbReference>
<dbReference type="InterPro" id="IPR036390">
    <property type="entry name" value="WH_DNA-bd_sf"/>
</dbReference>
<dbReference type="PRINTS" id="PR00034">
    <property type="entry name" value="HTHCRP"/>
</dbReference>
<dbReference type="Gene3D" id="2.60.120.10">
    <property type="entry name" value="Jelly Rolls"/>
    <property type="match status" value="1"/>
</dbReference>
<accession>A0A7G7VHM2</accession>
<sequence>MKAHIVEDRHFRDYIDQFDLWNGLTAAQRDKLISDTRFVRYKKGASVHRGALERAGTLHIISGTLRVYILSEEGREFTLYFLRDGDVALLASTSFLGTISYDIAIDATKNTELFVSDTETVREILCANVEVRAHAYERAVVRLSEMLWKFRQMLFTSAERRLAKFLLTESARTAGDEIRLTHEETAQYLGTAREVVSRLMRDFSQEGLVQTSRGCIHILNRAALKERAGA</sequence>
<feature type="domain" description="HTH crp-type" evidence="5">
    <location>
        <begin position="156"/>
        <end position="222"/>
    </location>
</feature>
<dbReference type="InterPro" id="IPR012318">
    <property type="entry name" value="HTH_CRP"/>
</dbReference>
<dbReference type="PROSITE" id="PS51063">
    <property type="entry name" value="HTH_CRP_2"/>
    <property type="match status" value="1"/>
</dbReference>
<dbReference type="GO" id="GO:0003700">
    <property type="term" value="F:DNA-binding transcription factor activity"/>
    <property type="evidence" value="ECO:0007669"/>
    <property type="project" value="TreeGrafter"/>
</dbReference>
<dbReference type="InterPro" id="IPR000595">
    <property type="entry name" value="cNMP-bd_dom"/>
</dbReference>
<dbReference type="SUPFAM" id="SSF46785">
    <property type="entry name" value="Winged helix' DNA-binding domain"/>
    <property type="match status" value="1"/>
</dbReference>
<keyword evidence="7" id="KW-1185">Reference proteome</keyword>
<dbReference type="Pfam" id="PF13545">
    <property type="entry name" value="HTH_Crp_2"/>
    <property type="match status" value="1"/>
</dbReference>
<dbReference type="SUPFAM" id="SSF51206">
    <property type="entry name" value="cAMP-binding domain-like"/>
    <property type="match status" value="1"/>
</dbReference>
<dbReference type="GO" id="GO:0005829">
    <property type="term" value="C:cytosol"/>
    <property type="evidence" value="ECO:0007669"/>
    <property type="project" value="TreeGrafter"/>
</dbReference>
<organism evidence="6 7">
    <name type="scientific">Selenomonas timonae</name>
    <dbReference type="NCBI Taxonomy" id="2754044"/>
    <lineage>
        <taxon>Bacteria</taxon>
        <taxon>Bacillati</taxon>
        <taxon>Bacillota</taxon>
        <taxon>Negativicutes</taxon>
        <taxon>Selenomonadales</taxon>
        <taxon>Selenomonadaceae</taxon>
        <taxon>Selenomonas</taxon>
    </lineage>
</organism>